<organism evidence="3 4">
    <name type="scientific">Methylobacterium haplocladii</name>
    <dbReference type="NCBI Taxonomy" id="1176176"/>
    <lineage>
        <taxon>Bacteria</taxon>
        <taxon>Pseudomonadati</taxon>
        <taxon>Pseudomonadota</taxon>
        <taxon>Alphaproteobacteria</taxon>
        <taxon>Hyphomicrobiales</taxon>
        <taxon>Methylobacteriaceae</taxon>
        <taxon>Methylobacterium</taxon>
    </lineage>
</organism>
<dbReference type="InterPro" id="IPR025975">
    <property type="entry name" value="Polysacc_lyase"/>
</dbReference>
<reference evidence="3 4" key="1">
    <citation type="submission" date="2019-07" db="EMBL/GenBank/DDBJ databases">
        <title>Whole genome shotgun sequence of Methylobacterium haplocladii NBRC 107714.</title>
        <authorList>
            <person name="Hosoyama A."/>
            <person name="Uohara A."/>
            <person name="Ohji S."/>
            <person name="Ichikawa N."/>
        </authorList>
    </citation>
    <scope>NUCLEOTIDE SEQUENCE [LARGE SCALE GENOMIC DNA]</scope>
    <source>
        <strain evidence="3 4">NBRC 107714</strain>
    </source>
</reference>
<feature type="signal peptide" evidence="2">
    <location>
        <begin position="1"/>
        <end position="22"/>
    </location>
</feature>
<dbReference type="AlphaFoldDB" id="A0A512IW43"/>
<protein>
    <submittedName>
        <fullName evidence="3">Uncharacterized protein</fullName>
    </submittedName>
</protein>
<sequence>MAGWFVIALGLAAALPLMPAQAAEGRATGSGAFLEQGDRPAQTLADAIAARDAALARLRARLDTVQTDGNGDAALAQAQSDLSAAEAQVTELMAQFVPGSSPASDDRPRPDARPAPAAGVSYRELRIGEKVKFAGEHWAAQTRRIQHGSDGSLQFHAAAGERADFDPERKIRTELIGLSRFEKGQAVDLKGVFSIDPSTRLTGADWCSIIQIHQADTKRADGNYVNASPMFALDMLPDPKTGRPFLQVVGETGRGEQTTFSPTRVLGTLPDVELGKEHTFAMRVVDGHGDIGQVSVWVDGVALVDRSDIPTGYEYVDIFKNAFPVRGAPQQTGSYLKLGIYSGKVSGNTPPAVSVGLTWRSLPDP</sequence>
<dbReference type="Pfam" id="PF14099">
    <property type="entry name" value="Polysacc_lyase"/>
    <property type="match status" value="1"/>
</dbReference>
<accession>A0A512IW43</accession>
<evidence type="ECO:0000256" key="2">
    <source>
        <dbReference type="SAM" id="SignalP"/>
    </source>
</evidence>
<dbReference type="Gene3D" id="2.60.120.200">
    <property type="match status" value="1"/>
</dbReference>
<keyword evidence="4" id="KW-1185">Reference proteome</keyword>
<dbReference type="Proteomes" id="UP000321258">
    <property type="component" value="Unassembled WGS sequence"/>
</dbReference>
<gene>
    <name evidence="3" type="ORF">MHA02_43150</name>
</gene>
<dbReference type="OrthoDB" id="7177295at2"/>
<feature type="region of interest" description="Disordered" evidence="1">
    <location>
        <begin position="97"/>
        <end position="119"/>
    </location>
</feature>
<name>A0A512IW43_9HYPH</name>
<dbReference type="EMBL" id="BJZT01000072">
    <property type="protein sequence ID" value="GEP01928.1"/>
    <property type="molecule type" value="Genomic_DNA"/>
</dbReference>
<proteinExistence type="predicted"/>
<keyword evidence="2" id="KW-0732">Signal</keyword>
<evidence type="ECO:0000313" key="4">
    <source>
        <dbReference type="Proteomes" id="UP000321258"/>
    </source>
</evidence>
<feature type="chain" id="PRO_5022163920" evidence="2">
    <location>
        <begin position="23"/>
        <end position="365"/>
    </location>
</feature>
<comment type="caution">
    <text evidence="3">The sequence shown here is derived from an EMBL/GenBank/DDBJ whole genome shotgun (WGS) entry which is preliminary data.</text>
</comment>
<evidence type="ECO:0000256" key="1">
    <source>
        <dbReference type="SAM" id="MobiDB-lite"/>
    </source>
</evidence>
<dbReference type="RefSeq" id="WP_147082642.1">
    <property type="nucleotide sequence ID" value="NZ_BJZT01000072.1"/>
</dbReference>
<evidence type="ECO:0000313" key="3">
    <source>
        <dbReference type="EMBL" id="GEP01928.1"/>
    </source>
</evidence>